<dbReference type="Pfam" id="PF09815">
    <property type="entry name" value="XK-related"/>
    <property type="match status" value="1"/>
</dbReference>
<keyword evidence="9" id="KW-1185">Reference proteome</keyword>
<dbReference type="AlphaFoldDB" id="A0A2Y9ECL9"/>
<dbReference type="InterPro" id="IPR050895">
    <property type="entry name" value="XK-related_scramblase"/>
</dbReference>
<organism evidence="9 10">
    <name type="scientific">Trichechus manatus latirostris</name>
    <name type="common">Florida manatee</name>
    <dbReference type="NCBI Taxonomy" id="127582"/>
    <lineage>
        <taxon>Eukaryota</taxon>
        <taxon>Metazoa</taxon>
        <taxon>Chordata</taxon>
        <taxon>Craniata</taxon>
        <taxon>Vertebrata</taxon>
        <taxon>Euteleostomi</taxon>
        <taxon>Mammalia</taxon>
        <taxon>Eutheria</taxon>
        <taxon>Afrotheria</taxon>
        <taxon>Sirenia</taxon>
        <taxon>Trichechidae</taxon>
        <taxon>Trichechus</taxon>
    </lineage>
</organism>
<gene>
    <name evidence="10" type="primary">XKR5</name>
</gene>
<comment type="similarity">
    <text evidence="2 7">Belongs to the XK family.</text>
</comment>
<dbReference type="PANTHER" id="PTHR16024:SF15">
    <property type="entry name" value="XK-RELATED PROTEIN 5"/>
    <property type="match status" value="1"/>
</dbReference>
<evidence type="ECO:0000256" key="2">
    <source>
        <dbReference type="ARBA" id="ARBA00008789"/>
    </source>
</evidence>
<keyword evidence="3" id="KW-1003">Cell membrane</keyword>
<proteinExistence type="inferred from homology"/>
<dbReference type="CTD" id="389610"/>
<evidence type="ECO:0000313" key="9">
    <source>
        <dbReference type="Proteomes" id="UP000248480"/>
    </source>
</evidence>
<evidence type="ECO:0000256" key="7">
    <source>
        <dbReference type="RuleBase" id="RU910716"/>
    </source>
</evidence>
<keyword evidence="5 7" id="KW-1133">Transmembrane helix</keyword>
<name>A0A2Y9ECL9_TRIMA</name>
<keyword evidence="6 7" id="KW-0472">Membrane</keyword>
<dbReference type="KEGG" id="tmu:101342566"/>
<feature type="transmembrane region" description="Helical" evidence="7">
    <location>
        <begin position="237"/>
        <end position="255"/>
    </location>
</feature>
<dbReference type="PANTHER" id="PTHR16024">
    <property type="entry name" value="XK-RELATED PROTEIN"/>
    <property type="match status" value="1"/>
</dbReference>
<protein>
    <recommendedName>
        <fullName evidence="7">XK-related protein</fullName>
    </recommendedName>
</protein>
<dbReference type="InParanoid" id="A0A2Y9ECL9"/>
<dbReference type="InterPro" id="IPR018629">
    <property type="entry name" value="XK-rel"/>
</dbReference>
<evidence type="ECO:0000256" key="5">
    <source>
        <dbReference type="ARBA" id="ARBA00022989"/>
    </source>
</evidence>
<evidence type="ECO:0000256" key="3">
    <source>
        <dbReference type="ARBA" id="ARBA00022475"/>
    </source>
</evidence>
<sequence>MHAGFLGFSALLLAAEQSARLCTMVYYFMTGQLLWASLAFSVLLPGFLVQGLSYLWFRADGHQGHCSLVIVHLLQLGVWKRHWDTASAALSKKWEAPCLGQLLLQEADLSALRLLEALLQTGPYLLLQTYVFLASDFTDIVPGVSALLSWSSLSWALVSYARFMGFLKPGHLSMPWAALFCQQLWRMGMLGTRVLSLVLFYKAYNVWVLVVGGAHWLMMTFWLVAQQSDIVDSTCHWRLFNLLVGAVYIFCYLNFWDSPSRNRMVTFYMVMLIENIILLLLATYFLQEASWNSLWMIASVMSGFLIGSVSLVIYYTLLHPKSTDIWQGFIRKPCGTAGGDKKEKDSSLQAVAPAGERLESLDVCQGEGSELTCLGASLHPEWGPSEAGLGSQVAKEDLSLGHHHWLLVKLALKTGNVSKISAAFGDENTGCFCPPAWQLSQHYSQQRKRVFSQQEFAASPWDTQALKEGSEVECVLKAEAKPLETSSYISFTSDHHNSAPTQNLSTTQGEDSPKEGVVVLPGEAIAPGAQGRGVSGQPREGEGQEGPTLYFSAIIEGTTSSHQENKVSPQTSHSGRRWGESSCAQPASPQPVLKPFPATMANISPILGTGPDKSFSPSTDFPGGTSGSSDCGERQEPPRDLNHHATVGMWMSLPKTRLRLEDEPYLTSTPNSESIQRDCIWRERWKQERSFSI</sequence>
<accession>A0A2Y9ECL9</accession>
<dbReference type="FunCoup" id="A0A2Y9ECL9">
    <property type="interactions" value="439"/>
</dbReference>
<feature type="compositionally biased region" description="Basic and acidic residues" evidence="8">
    <location>
        <begin position="631"/>
        <end position="643"/>
    </location>
</feature>
<feature type="compositionally biased region" description="Polar residues" evidence="8">
    <location>
        <begin position="490"/>
        <end position="510"/>
    </location>
</feature>
<dbReference type="OrthoDB" id="6348184at2759"/>
<dbReference type="GeneID" id="101342566"/>
<keyword evidence="4 7" id="KW-0812">Transmembrane</keyword>
<feature type="transmembrane region" description="Helical" evidence="7">
    <location>
        <begin position="293"/>
        <end position="317"/>
    </location>
</feature>
<evidence type="ECO:0000256" key="4">
    <source>
        <dbReference type="ARBA" id="ARBA00022692"/>
    </source>
</evidence>
<evidence type="ECO:0000256" key="8">
    <source>
        <dbReference type="SAM" id="MobiDB-lite"/>
    </source>
</evidence>
<dbReference type="RefSeq" id="XP_004390879.1">
    <property type="nucleotide sequence ID" value="XM_004390822.3"/>
</dbReference>
<evidence type="ECO:0000256" key="6">
    <source>
        <dbReference type="ARBA" id="ARBA00023136"/>
    </source>
</evidence>
<feature type="region of interest" description="Disordered" evidence="8">
    <location>
        <begin position="490"/>
        <end position="545"/>
    </location>
</feature>
<feature type="transmembrane region" description="Helical" evidence="7">
    <location>
        <begin position="34"/>
        <end position="57"/>
    </location>
</feature>
<feature type="transmembrane region" description="Helical" evidence="7">
    <location>
        <begin position="267"/>
        <end position="286"/>
    </location>
</feature>
<evidence type="ECO:0000256" key="1">
    <source>
        <dbReference type="ARBA" id="ARBA00004651"/>
    </source>
</evidence>
<comment type="subcellular location">
    <subcellularLocation>
        <location evidence="1">Cell membrane</location>
        <topology evidence="1">Multi-pass membrane protein</topology>
    </subcellularLocation>
    <subcellularLocation>
        <location evidence="7">Membrane</location>
        <topology evidence="7">Multi-pass membrane protein</topology>
    </subcellularLocation>
</comment>
<dbReference type="GO" id="GO:0005886">
    <property type="term" value="C:plasma membrane"/>
    <property type="evidence" value="ECO:0007669"/>
    <property type="project" value="UniProtKB-SubCell"/>
</dbReference>
<dbReference type="Proteomes" id="UP000248480">
    <property type="component" value="Unplaced"/>
</dbReference>
<feature type="compositionally biased region" description="Polar residues" evidence="8">
    <location>
        <begin position="559"/>
        <end position="573"/>
    </location>
</feature>
<evidence type="ECO:0000313" key="10">
    <source>
        <dbReference type="RefSeq" id="XP_004390879.1"/>
    </source>
</evidence>
<feature type="region of interest" description="Disordered" evidence="8">
    <location>
        <begin position="559"/>
        <end position="643"/>
    </location>
</feature>
<reference evidence="10" key="1">
    <citation type="submission" date="2025-08" db="UniProtKB">
        <authorList>
            <consortium name="RefSeq"/>
        </authorList>
    </citation>
    <scope>IDENTIFICATION</scope>
</reference>
<feature type="transmembrane region" description="Helical" evidence="7">
    <location>
        <begin position="207"/>
        <end position="225"/>
    </location>
</feature>